<organism evidence="2 3">
    <name type="scientific">Camelimonas lactis</name>
    <dbReference type="NCBI Taxonomy" id="659006"/>
    <lineage>
        <taxon>Bacteria</taxon>
        <taxon>Pseudomonadati</taxon>
        <taxon>Pseudomonadota</taxon>
        <taxon>Alphaproteobacteria</taxon>
        <taxon>Hyphomicrobiales</taxon>
        <taxon>Chelatococcaceae</taxon>
        <taxon>Camelimonas</taxon>
    </lineage>
</organism>
<protein>
    <submittedName>
        <fullName evidence="2">Uncharacterized protein</fullName>
    </submittedName>
</protein>
<dbReference type="RefSeq" id="WP_207906344.1">
    <property type="nucleotide sequence ID" value="NZ_JBHUNN010000002.1"/>
</dbReference>
<evidence type="ECO:0000313" key="3">
    <source>
        <dbReference type="Proteomes" id="UP000294881"/>
    </source>
</evidence>
<dbReference type="EMBL" id="SLWL01000004">
    <property type="protein sequence ID" value="TCO14155.1"/>
    <property type="molecule type" value="Genomic_DNA"/>
</dbReference>
<feature type="signal peptide" evidence="1">
    <location>
        <begin position="1"/>
        <end position="38"/>
    </location>
</feature>
<proteinExistence type="predicted"/>
<dbReference type="AlphaFoldDB" id="A0A4R2GUL9"/>
<accession>A0A4R2GUL9</accession>
<gene>
    <name evidence="2" type="ORF">EV666_104107</name>
</gene>
<evidence type="ECO:0000313" key="2">
    <source>
        <dbReference type="EMBL" id="TCO14155.1"/>
    </source>
</evidence>
<keyword evidence="3" id="KW-1185">Reference proteome</keyword>
<feature type="chain" id="PRO_5020635313" evidence="1">
    <location>
        <begin position="39"/>
        <end position="305"/>
    </location>
</feature>
<keyword evidence="1" id="KW-0732">Signal</keyword>
<sequence>MLNRFAGWSAARPGARFWSAPALAVAMAAGLAVTPAAADRGAPQIDNSAIGQEAFRPHIRTWGLVFTLPEDVVGKLNATVAGPLKEQLLALGLETEAIRANIPHVTVVHIHNPDEQTPARMLAALPKPPGPVQVQLKKFYTTEAAKGAGSPWWLDLGVVKQGDGYETLMSYNTAAAAALAPLRDGPLPRVTGPVHARMGEAGRELVRAMGVSGVNVVKDGKEVRAHNPHNTLVYSTKPFTPAISAAMDDLAAHFNAIFPGGVPATFGTVSIVELGFAGNVTREVYRISLKDGSALDVASGETIRR</sequence>
<reference evidence="2 3" key="1">
    <citation type="submission" date="2019-03" db="EMBL/GenBank/DDBJ databases">
        <title>Genomic Encyclopedia of Type Strains, Phase IV (KMG-IV): sequencing the most valuable type-strain genomes for metagenomic binning, comparative biology and taxonomic classification.</title>
        <authorList>
            <person name="Goeker M."/>
        </authorList>
    </citation>
    <scope>NUCLEOTIDE SEQUENCE [LARGE SCALE GENOMIC DNA]</scope>
    <source>
        <strain evidence="2 3">DSM 22958</strain>
    </source>
</reference>
<comment type="caution">
    <text evidence="2">The sequence shown here is derived from an EMBL/GenBank/DDBJ whole genome shotgun (WGS) entry which is preliminary data.</text>
</comment>
<evidence type="ECO:0000256" key="1">
    <source>
        <dbReference type="SAM" id="SignalP"/>
    </source>
</evidence>
<dbReference type="Proteomes" id="UP000294881">
    <property type="component" value="Unassembled WGS sequence"/>
</dbReference>
<name>A0A4R2GUL9_9HYPH</name>